<evidence type="ECO:0000313" key="2">
    <source>
        <dbReference type="Proteomes" id="UP000823046"/>
    </source>
</evidence>
<dbReference type="SUPFAM" id="SSF57802">
    <property type="entry name" value="Rubredoxin-like"/>
    <property type="match status" value="1"/>
</dbReference>
<organism evidence="1 2">
    <name type="scientific">Cardiosporidium cionae</name>
    <dbReference type="NCBI Taxonomy" id="476202"/>
    <lineage>
        <taxon>Eukaryota</taxon>
        <taxon>Sar</taxon>
        <taxon>Alveolata</taxon>
        <taxon>Apicomplexa</taxon>
        <taxon>Aconoidasida</taxon>
        <taxon>Nephromycida</taxon>
        <taxon>Cardiosporidium</taxon>
    </lineage>
</organism>
<accession>A0ABQ7J3Q7</accession>
<gene>
    <name evidence="1" type="ORF">IE077_000618</name>
</gene>
<proteinExistence type="predicted"/>
<evidence type="ECO:0000313" key="1">
    <source>
        <dbReference type="EMBL" id="KAF8817718.1"/>
    </source>
</evidence>
<protein>
    <submittedName>
        <fullName evidence="1">Uncharacterized protein</fullName>
    </submittedName>
</protein>
<dbReference type="EMBL" id="JADAQX010001824">
    <property type="protein sequence ID" value="KAF8817718.1"/>
    <property type="molecule type" value="Genomic_DNA"/>
</dbReference>
<name>A0ABQ7J3Q7_9APIC</name>
<sequence>MKLPLPLFRNFIRHSQCTPSLRWNTFTLAKRTYLHFGPIKPEDYELPADTMPGNVNELMKKDPKDTDFFENYWYWRIRSESTLLAKPEELPNMSYRQLARDMGLQIVHEESEHMMGLLELYEYLKSSPFVGPFGTIENPVLVPSVNTE</sequence>
<dbReference type="Proteomes" id="UP000823046">
    <property type="component" value="Unassembled WGS sequence"/>
</dbReference>
<comment type="caution">
    <text evidence="1">The sequence shown here is derived from an EMBL/GenBank/DDBJ whole genome shotgun (WGS) entry which is preliminary data.</text>
</comment>
<reference evidence="1 2" key="1">
    <citation type="journal article" date="2020" name="bioRxiv">
        <title>Metabolic contributions of an alphaproteobacterial endosymbiont in the apicomplexan Cardiosporidium cionae.</title>
        <authorList>
            <person name="Hunter E.S."/>
            <person name="Paight C.J."/>
            <person name="Lane C.E."/>
        </authorList>
    </citation>
    <scope>NUCLEOTIDE SEQUENCE [LARGE SCALE GENOMIC DNA]</scope>
    <source>
        <strain evidence="1">ESH_2018</strain>
    </source>
</reference>
<feature type="non-terminal residue" evidence="1">
    <location>
        <position position="148"/>
    </location>
</feature>
<keyword evidence="2" id="KW-1185">Reference proteome</keyword>